<keyword evidence="1" id="KW-0805">Transcription regulation</keyword>
<evidence type="ECO:0000256" key="3">
    <source>
        <dbReference type="ARBA" id="ARBA00023163"/>
    </source>
</evidence>
<dbReference type="EMBL" id="BAABGQ010000005">
    <property type="protein sequence ID" value="GAA4496360.1"/>
    <property type="molecule type" value="Genomic_DNA"/>
</dbReference>
<evidence type="ECO:0000256" key="2">
    <source>
        <dbReference type="ARBA" id="ARBA00023125"/>
    </source>
</evidence>
<dbReference type="InterPro" id="IPR010982">
    <property type="entry name" value="Lambda_DNA-bd_dom_sf"/>
</dbReference>
<name>A0ABP8Q289_9BACT</name>
<dbReference type="Gene3D" id="1.10.260.40">
    <property type="entry name" value="lambda repressor-like DNA-binding domains"/>
    <property type="match status" value="1"/>
</dbReference>
<keyword evidence="3" id="KW-0804">Transcription</keyword>
<dbReference type="SUPFAM" id="SSF47413">
    <property type="entry name" value="lambda repressor-like DNA-binding domains"/>
    <property type="match status" value="1"/>
</dbReference>
<gene>
    <name evidence="5" type="ORF">GCM10023172_09540</name>
</gene>
<dbReference type="RefSeq" id="WP_208132313.1">
    <property type="nucleotide sequence ID" value="NZ_BAABGQ010000005.1"/>
</dbReference>
<sequence length="344" mass="37388">MNRRASITDLAKALGLSASTISRALADHHDVSEATKARVRQLAKELHYQPNPLAAGLRRGRSNTLGVIVPHITGYFFPEVIHGIASEASEAGFNVMICQSNEDAQQERQIIELLMGAQVAGILLSLSDTTTDFEHFEAVRQQGVPLVFFDRVVQGFKGTNVTSVTLNDYLGAYQVVEHLIAQGCRRIAHFTGPLHVNIHKNRHQGYLDALAAHGLTPDPRLTAFCELSQQGGAAAMRGLMRLSATRRPDGVFSSNDLAAVGGMQVAKKLGFRVPEDVAIAGFSNEVFTQLTEPALTTVDQRCEQMGRTAVQQLQKMLPSPGHTPATPRGIVLKPKLVVRDSSQR</sequence>
<dbReference type="PANTHER" id="PTHR30146:SF109">
    <property type="entry name" value="HTH-TYPE TRANSCRIPTIONAL REGULATOR GALS"/>
    <property type="match status" value="1"/>
</dbReference>
<dbReference type="Pfam" id="PF13377">
    <property type="entry name" value="Peripla_BP_3"/>
    <property type="match status" value="1"/>
</dbReference>
<feature type="domain" description="HTH lacI-type" evidence="4">
    <location>
        <begin position="5"/>
        <end position="59"/>
    </location>
</feature>
<organism evidence="5 6">
    <name type="scientific">Hymenobacter ginsengisoli</name>
    <dbReference type="NCBI Taxonomy" id="1051626"/>
    <lineage>
        <taxon>Bacteria</taxon>
        <taxon>Pseudomonadati</taxon>
        <taxon>Bacteroidota</taxon>
        <taxon>Cytophagia</taxon>
        <taxon>Cytophagales</taxon>
        <taxon>Hymenobacteraceae</taxon>
        <taxon>Hymenobacter</taxon>
    </lineage>
</organism>
<dbReference type="SMART" id="SM00354">
    <property type="entry name" value="HTH_LACI"/>
    <property type="match status" value="1"/>
</dbReference>
<dbReference type="SUPFAM" id="SSF53822">
    <property type="entry name" value="Periplasmic binding protein-like I"/>
    <property type="match status" value="1"/>
</dbReference>
<dbReference type="Gene3D" id="3.40.50.2300">
    <property type="match status" value="2"/>
</dbReference>
<dbReference type="GO" id="GO:0003677">
    <property type="term" value="F:DNA binding"/>
    <property type="evidence" value="ECO:0007669"/>
    <property type="project" value="UniProtKB-KW"/>
</dbReference>
<dbReference type="CDD" id="cd06267">
    <property type="entry name" value="PBP1_LacI_sugar_binding-like"/>
    <property type="match status" value="1"/>
</dbReference>
<dbReference type="InterPro" id="IPR000843">
    <property type="entry name" value="HTH_LacI"/>
</dbReference>
<accession>A0ABP8Q289</accession>
<proteinExistence type="predicted"/>
<dbReference type="CDD" id="cd01392">
    <property type="entry name" value="HTH_LacI"/>
    <property type="match status" value="1"/>
</dbReference>
<comment type="caution">
    <text evidence="5">The sequence shown here is derived from an EMBL/GenBank/DDBJ whole genome shotgun (WGS) entry which is preliminary data.</text>
</comment>
<evidence type="ECO:0000313" key="6">
    <source>
        <dbReference type="Proteomes" id="UP001501243"/>
    </source>
</evidence>
<dbReference type="InterPro" id="IPR046335">
    <property type="entry name" value="LacI/GalR-like_sensor"/>
</dbReference>
<protein>
    <submittedName>
        <fullName evidence="5">LacI family DNA-binding transcriptional regulator</fullName>
    </submittedName>
</protein>
<dbReference type="PANTHER" id="PTHR30146">
    <property type="entry name" value="LACI-RELATED TRANSCRIPTIONAL REPRESSOR"/>
    <property type="match status" value="1"/>
</dbReference>
<keyword evidence="2 5" id="KW-0238">DNA-binding</keyword>
<evidence type="ECO:0000313" key="5">
    <source>
        <dbReference type="EMBL" id="GAA4496360.1"/>
    </source>
</evidence>
<evidence type="ECO:0000256" key="1">
    <source>
        <dbReference type="ARBA" id="ARBA00023015"/>
    </source>
</evidence>
<dbReference type="PROSITE" id="PS50932">
    <property type="entry name" value="HTH_LACI_2"/>
    <property type="match status" value="1"/>
</dbReference>
<keyword evidence="6" id="KW-1185">Reference proteome</keyword>
<dbReference type="Proteomes" id="UP001501243">
    <property type="component" value="Unassembled WGS sequence"/>
</dbReference>
<dbReference type="Pfam" id="PF00356">
    <property type="entry name" value="LacI"/>
    <property type="match status" value="1"/>
</dbReference>
<reference evidence="6" key="1">
    <citation type="journal article" date="2019" name="Int. J. Syst. Evol. Microbiol.">
        <title>The Global Catalogue of Microorganisms (GCM) 10K type strain sequencing project: providing services to taxonomists for standard genome sequencing and annotation.</title>
        <authorList>
            <consortium name="The Broad Institute Genomics Platform"/>
            <consortium name="The Broad Institute Genome Sequencing Center for Infectious Disease"/>
            <person name="Wu L."/>
            <person name="Ma J."/>
        </authorList>
    </citation>
    <scope>NUCLEOTIDE SEQUENCE [LARGE SCALE GENOMIC DNA]</scope>
    <source>
        <strain evidence="6">JCM 17841</strain>
    </source>
</reference>
<evidence type="ECO:0000259" key="4">
    <source>
        <dbReference type="PROSITE" id="PS50932"/>
    </source>
</evidence>
<dbReference type="InterPro" id="IPR028082">
    <property type="entry name" value="Peripla_BP_I"/>
</dbReference>